<reference evidence="2 3" key="1">
    <citation type="submission" date="2018-03" db="EMBL/GenBank/DDBJ databases">
        <title>Genomic Encyclopedia of Archaeal and Bacterial Type Strains, Phase II (KMG-II): from individual species to whole genera.</title>
        <authorList>
            <person name="Goeker M."/>
        </authorList>
    </citation>
    <scope>NUCLEOTIDE SEQUENCE [LARGE SCALE GENOMIC DNA]</scope>
    <source>
        <strain evidence="2 3">DSM 43146</strain>
    </source>
</reference>
<evidence type="ECO:0000256" key="1">
    <source>
        <dbReference type="SAM" id="MobiDB-lite"/>
    </source>
</evidence>
<accession>A0A2T0K8T0</accession>
<dbReference type="Proteomes" id="UP000239415">
    <property type="component" value="Unassembled WGS sequence"/>
</dbReference>
<name>A0A2T0K8T0_9ACTN</name>
<evidence type="ECO:0000313" key="3">
    <source>
        <dbReference type="Proteomes" id="UP000239415"/>
    </source>
</evidence>
<evidence type="ECO:0000313" key="2">
    <source>
        <dbReference type="EMBL" id="PRX19480.1"/>
    </source>
</evidence>
<dbReference type="EMBL" id="PVMZ01000010">
    <property type="protein sequence ID" value="PRX19480.1"/>
    <property type="molecule type" value="Genomic_DNA"/>
</dbReference>
<sequence>MGRLQIKDPVPAIRPQAMAARVTHTARPRQMSAGRGIPSRVAGPSPGRRHAGGADPHEGPRAIARRYHPTVLRVIYRHLTDGPLLPVPEFDTERAILDLPLWNARRDARRGDWTAARAVIEEAGDDWELRARRIGSLSRLTDTDRGWFDSWQAAAPSDPIAVQVLAETLSHQASSARGGATADKTSTEQFRGFFTLSAAAADACDLAMKLAGPNDPNPWVTRLGTMFTGASTAEFDGVLEEGRRRDPFHFGLHGSALAWRCEKWFGSHDLMFATARDVAGAAPEGASAVLLPLLAHYEYVLREFNWGEEKDEDKALAECHRYFQRPEVEAEIDGWIAKWRAGTPNPANAQTLRQWIALFYCLVDRRKASRAVFEELGPYVDPALAWSRVFGGREYGYVVAWYWANGLKRRKKL</sequence>
<gene>
    <name evidence="2" type="ORF">CLV67_110232</name>
</gene>
<dbReference type="AlphaFoldDB" id="A0A2T0K8T0"/>
<proteinExistence type="predicted"/>
<keyword evidence="3" id="KW-1185">Reference proteome</keyword>
<comment type="caution">
    <text evidence="2">The sequence shown here is derived from an EMBL/GenBank/DDBJ whole genome shotgun (WGS) entry which is preliminary data.</text>
</comment>
<protein>
    <recommendedName>
        <fullName evidence="4">DUF4034 domain-containing protein</fullName>
    </recommendedName>
</protein>
<evidence type="ECO:0008006" key="4">
    <source>
        <dbReference type="Google" id="ProtNLM"/>
    </source>
</evidence>
<organism evidence="2 3">
    <name type="scientific">Actinoplanes italicus</name>
    <dbReference type="NCBI Taxonomy" id="113567"/>
    <lineage>
        <taxon>Bacteria</taxon>
        <taxon>Bacillati</taxon>
        <taxon>Actinomycetota</taxon>
        <taxon>Actinomycetes</taxon>
        <taxon>Micromonosporales</taxon>
        <taxon>Micromonosporaceae</taxon>
        <taxon>Actinoplanes</taxon>
    </lineage>
</organism>
<feature type="region of interest" description="Disordered" evidence="1">
    <location>
        <begin position="20"/>
        <end position="62"/>
    </location>
</feature>